<reference evidence="4" key="1">
    <citation type="submission" date="2023-06" db="EMBL/GenBank/DDBJ databases">
        <title>Identification and characterization of horizontal gene transfer across gut microbiota members of farm animals based on homology search.</title>
        <authorList>
            <person name="Zeman M."/>
            <person name="Kubasova T."/>
            <person name="Jahodarova E."/>
            <person name="Nykrynova M."/>
            <person name="Rychlik I."/>
        </authorList>
    </citation>
    <scope>NUCLEOTIDE SEQUENCE [LARGE SCALE GENOMIC DNA]</scope>
    <source>
        <strain evidence="4">154_Feed</strain>
    </source>
</reference>
<proteinExistence type="predicted"/>
<dbReference type="RefSeq" id="WP_289544364.1">
    <property type="nucleotide sequence ID" value="NZ_JAUDDZ010000002.1"/>
</dbReference>
<sequence length="134" mass="14636">MIAVWIVAASFTLVGALYSGPKWFRLLSYRGRATGTFLSAQRGLGTGSQPMRALYRYEVDGRVYEGSSGWTKFIVVRRGGPCKVRYSLSDPSRSYLAQFGTYANIAIGTVFFLVGLAIFGVGAMLVALYPELLS</sequence>
<evidence type="ECO:0000313" key="3">
    <source>
        <dbReference type="EMBL" id="MDM8274398.1"/>
    </source>
</evidence>
<feature type="domain" description="DUF3592" evidence="2">
    <location>
        <begin position="41"/>
        <end position="99"/>
    </location>
</feature>
<name>A0ABT7V7D5_9ACTN</name>
<dbReference type="Proteomes" id="UP001529421">
    <property type="component" value="Unassembled WGS sequence"/>
</dbReference>
<dbReference type="Pfam" id="PF12158">
    <property type="entry name" value="DUF3592"/>
    <property type="match status" value="1"/>
</dbReference>
<feature type="transmembrane region" description="Helical" evidence="1">
    <location>
        <begin position="102"/>
        <end position="129"/>
    </location>
</feature>
<keyword evidence="1" id="KW-1133">Transmembrane helix</keyword>
<keyword evidence="1" id="KW-0472">Membrane</keyword>
<evidence type="ECO:0000313" key="4">
    <source>
        <dbReference type="Proteomes" id="UP001529421"/>
    </source>
</evidence>
<organism evidence="3 4">
    <name type="scientific">Enorma phocaeensis</name>
    <dbReference type="NCBI Taxonomy" id="1871019"/>
    <lineage>
        <taxon>Bacteria</taxon>
        <taxon>Bacillati</taxon>
        <taxon>Actinomycetota</taxon>
        <taxon>Coriobacteriia</taxon>
        <taxon>Coriobacteriales</taxon>
        <taxon>Coriobacteriaceae</taxon>
        <taxon>Enorma</taxon>
    </lineage>
</organism>
<protein>
    <recommendedName>
        <fullName evidence="2">DUF3592 domain-containing protein</fullName>
    </recommendedName>
</protein>
<gene>
    <name evidence="3" type="ORF">QUW28_02620</name>
</gene>
<evidence type="ECO:0000256" key="1">
    <source>
        <dbReference type="SAM" id="Phobius"/>
    </source>
</evidence>
<accession>A0ABT7V7D5</accession>
<comment type="caution">
    <text evidence="3">The sequence shown here is derived from an EMBL/GenBank/DDBJ whole genome shotgun (WGS) entry which is preliminary data.</text>
</comment>
<keyword evidence="4" id="KW-1185">Reference proteome</keyword>
<dbReference type="InterPro" id="IPR021994">
    <property type="entry name" value="DUF3592"/>
</dbReference>
<evidence type="ECO:0000259" key="2">
    <source>
        <dbReference type="Pfam" id="PF12158"/>
    </source>
</evidence>
<dbReference type="EMBL" id="JAUDDZ010000002">
    <property type="protein sequence ID" value="MDM8274398.1"/>
    <property type="molecule type" value="Genomic_DNA"/>
</dbReference>
<keyword evidence="1" id="KW-0812">Transmembrane</keyword>